<dbReference type="EMBL" id="GL882880">
    <property type="protein sequence ID" value="EGF82680.1"/>
    <property type="molecule type" value="Genomic_DNA"/>
</dbReference>
<protein>
    <submittedName>
        <fullName evidence="1">Uncharacterized protein</fullName>
    </submittedName>
</protein>
<gene>
    <name evidence="1" type="ORF">BATDEDRAFT_22755</name>
</gene>
<dbReference type="GeneID" id="18238029"/>
<dbReference type="AlphaFoldDB" id="F4NXG8"/>
<dbReference type="OrthoDB" id="9973624at2759"/>
<sequence>MADTGSHPSILVAVRIHRNNQHTQSDSIDLVKLCKLVTQSKPYATQIAIAYPQSDTLLHDALVGTFHPTAVEPDDKRVVLVPVVKWGRFIPALNALLLEAVNGGFKYILYQSVEAVVSANEIHTMISWFDQDTLVVGKALSGHAFTVGKQRLNGVTTPWNTLALWAVSKLKCLGFLMVAEGSEDVQGGVEEVSAIAVFQKLVSPNHAKAILLRMSEDPSQDWDTQWTDQGRQAWHDKKLTVIRPVVWVVE</sequence>
<proteinExistence type="predicted"/>
<evidence type="ECO:0000313" key="1">
    <source>
        <dbReference type="EMBL" id="EGF82680.1"/>
    </source>
</evidence>
<dbReference type="RefSeq" id="XP_006676614.1">
    <property type="nucleotide sequence ID" value="XM_006676551.1"/>
</dbReference>
<dbReference type="InParanoid" id="F4NXG8"/>
<keyword evidence="2" id="KW-1185">Reference proteome</keyword>
<dbReference type="Proteomes" id="UP000007241">
    <property type="component" value="Unassembled WGS sequence"/>
</dbReference>
<evidence type="ECO:0000313" key="2">
    <source>
        <dbReference type="Proteomes" id="UP000007241"/>
    </source>
</evidence>
<dbReference type="OMA" id="WHARKMA"/>
<accession>F4NXG8</accession>
<dbReference type="HOGENOM" id="CLU_960143_0_0_1"/>
<organism evidence="1 2">
    <name type="scientific">Batrachochytrium dendrobatidis (strain JAM81 / FGSC 10211)</name>
    <name type="common">Frog chytrid fungus</name>
    <dbReference type="NCBI Taxonomy" id="684364"/>
    <lineage>
        <taxon>Eukaryota</taxon>
        <taxon>Fungi</taxon>
        <taxon>Fungi incertae sedis</taxon>
        <taxon>Chytridiomycota</taxon>
        <taxon>Chytridiomycota incertae sedis</taxon>
        <taxon>Chytridiomycetes</taxon>
        <taxon>Rhizophydiales</taxon>
        <taxon>Rhizophydiales incertae sedis</taxon>
        <taxon>Batrachochytrium</taxon>
    </lineage>
</organism>
<name>F4NXG8_BATDJ</name>
<reference evidence="1 2" key="1">
    <citation type="submission" date="2009-12" db="EMBL/GenBank/DDBJ databases">
        <title>The draft genome of Batrachochytrium dendrobatidis.</title>
        <authorList>
            <consortium name="US DOE Joint Genome Institute (JGI-PGF)"/>
            <person name="Kuo A."/>
            <person name="Salamov A."/>
            <person name="Schmutz J."/>
            <person name="Lucas S."/>
            <person name="Pitluck S."/>
            <person name="Rosenblum E."/>
            <person name="Stajich J."/>
            <person name="Eisen M."/>
            <person name="Grigoriev I.V."/>
        </authorList>
    </citation>
    <scope>NUCLEOTIDE SEQUENCE [LARGE SCALE GENOMIC DNA]</scope>
    <source>
        <strain evidence="2">JAM81 / FGSC 10211</strain>
    </source>
</reference>